<dbReference type="STRING" id="947166.A0A1D1UEF4"/>
<dbReference type="GO" id="GO:0004383">
    <property type="term" value="F:guanylate cyclase activity"/>
    <property type="evidence" value="ECO:0007669"/>
    <property type="project" value="TreeGrafter"/>
</dbReference>
<dbReference type="PANTHER" id="PTHR11920:SF335">
    <property type="entry name" value="GUANYLATE CYCLASE"/>
    <property type="match status" value="1"/>
</dbReference>
<dbReference type="GO" id="GO:0000166">
    <property type="term" value="F:nucleotide binding"/>
    <property type="evidence" value="ECO:0007669"/>
    <property type="project" value="UniProtKB-KW"/>
</dbReference>
<dbReference type="PANTHER" id="PTHR11920">
    <property type="entry name" value="GUANYLYL CYCLASE"/>
    <property type="match status" value="1"/>
</dbReference>
<keyword evidence="10" id="KW-1185">Reference proteome</keyword>
<keyword evidence="6" id="KW-0325">Glycoprotein</keyword>
<name>A0A1D1UEF4_RAMVA</name>
<dbReference type="SUPFAM" id="SSF55073">
    <property type="entry name" value="Nucleotide cyclase"/>
    <property type="match status" value="1"/>
</dbReference>
<dbReference type="PROSITE" id="PS50125">
    <property type="entry name" value="GUANYLATE_CYCLASE_2"/>
    <property type="match status" value="1"/>
</dbReference>
<keyword evidence="2" id="KW-0812">Transmembrane</keyword>
<dbReference type="CDD" id="cd07302">
    <property type="entry name" value="CHD"/>
    <property type="match status" value="1"/>
</dbReference>
<keyword evidence="5" id="KW-0472">Membrane</keyword>
<gene>
    <name evidence="9" type="primary">RvY_00655-1</name>
    <name evidence="9" type="synonym">RvY_00655.1</name>
    <name evidence="9" type="ORF">RvY_00655</name>
</gene>
<evidence type="ECO:0000256" key="5">
    <source>
        <dbReference type="ARBA" id="ARBA00023136"/>
    </source>
</evidence>
<dbReference type="EMBL" id="BDGG01000001">
    <property type="protein sequence ID" value="GAU87861.1"/>
    <property type="molecule type" value="Genomic_DNA"/>
</dbReference>
<evidence type="ECO:0000256" key="7">
    <source>
        <dbReference type="ARBA" id="ARBA00023239"/>
    </source>
</evidence>
<dbReference type="GO" id="GO:0004016">
    <property type="term" value="F:adenylate cyclase activity"/>
    <property type="evidence" value="ECO:0007669"/>
    <property type="project" value="TreeGrafter"/>
</dbReference>
<accession>A0A1D1UEF4</accession>
<sequence>MPRYCLFGDTVNTASRMESTSEPNKIQLSGATAKLIAGMSEFHLESRGQISVKGKGIMETFFLTAGSSPVVCPQKTKPSLKATNSSPFIGRGASLMNRRQTSENSLLNLKTVNENHHETSTDTCVRAY</sequence>
<evidence type="ECO:0000313" key="10">
    <source>
        <dbReference type="Proteomes" id="UP000186922"/>
    </source>
</evidence>
<feature type="domain" description="Guanylate cyclase" evidence="8">
    <location>
        <begin position="1"/>
        <end position="18"/>
    </location>
</feature>
<keyword evidence="7" id="KW-0456">Lyase</keyword>
<evidence type="ECO:0000259" key="8">
    <source>
        <dbReference type="PROSITE" id="PS50125"/>
    </source>
</evidence>
<dbReference type="GO" id="GO:0001653">
    <property type="term" value="F:peptide receptor activity"/>
    <property type="evidence" value="ECO:0007669"/>
    <property type="project" value="TreeGrafter"/>
</dbReference>
<keyword evidence="4" id="KW-1133">Transmembrane helix</keyword>
<dbReference type="Proteomes" id="UP000186922">
    <property type="component" value="Unassembled WGS sequence"/>
</dbReference>
<evidence type="ECO:0000313" key="9">
    <source>
        <dbReference type="EMBL" id="GAU87861.1"/>
    </source>
</evidence>
<comment type="subcellular location">
    <subcellularLocation>
        <location evidence="1">Membrane</location>
    </subcellularLocation>
</comment>
<dbReference type="InterPro" id="IPR050401">
    <property type="entry name" value="Cyclic_nucleotide_synthase"/>
</dbReference>
<evidence type="ECO:0000256" key="3">
    <source>
        <dbReference type="ARBA" id="ARBA00022741"/>
    </source>
</evidence>
<dbReference type="AlphaFoldDB" id="A0A1D1UEF4"/>
<reference evidence="9 10" key="1">
    <citation type="journal article" date="2016" name="Nat. Commun.">
        <title>Extremotolerant tardigrade genome and improved radiotolerance of human cultured cells by tardigrade-unique protein.</title>
        <authorList>
            <person name="Hashimoto T."/>
            <person name="Horikawa D.D."/>
            <person name="Saito Y."/>
            <person name="Kuwahara H."/>
            <person name="Kozuka-Hata H."/>
            <person name="Shin-I T."/>
            <person name="Minakuchi Y."/>
            <person name="Ohishi K."/>
            <person name="Motoyama A."/>
            <person name="Aizu T."/>
            <person name="Enomoto A."/>
            <person name="Kondo K."/>
            <person name="Tanaka S."/>
            <person name="Hara Y."/>
            <person name="Koshikawa S."/>
            <person name="Sagara H."/>
            <person name="Miura T."/>
            <person name="Yokobori S."/>
            <person name="Miyagawa K."/>
            <person name="Suzuki Y."/>
            <person name="Kubo T."/>
            <person name="Oyama M."/>
            <person name="Kohara Y."/>
            <person name="Fujiyama A."/>
            <person name="Arakawa K."/>
            <person name="Katayama T."/>
            <person name="Toyoda A."/>
            <person name="Kunieda T."/>
        </authorList>
    </citation>
    <scope>NUCLEOTIDE SEQUENCE [LARGE SCALE GENOMIC DNA]</scope>
    <source>
        <strain evidence="9 10">YOKOZUNA-1</strain>
    </source>
</reference>
<evidence type="ECO:0000256" key="6">
    <source>
        <dbReference type="ARBA" id="ARBA00023180"/>
    </source>
</evidence>
<proteinExistence type="predicted"/>
<comment type="caution">
    <text evidence="9">The sequence shown here is derived from an EMBL/GenBank/DDBJ whole genome shotgun (WGS) entry which is preliminary data.</text>
</comment>
<evidence type="ECO:0000256" key="4">
    <source>
        <dbReference type="ARBA" id="ARBA00022989"/>
    </source>
</evidence>
<dbReference type="GO" id="GO:0007168">
    <property type="term" value="P:receptor guanylyl cyclase signaling pathway"/>
    <property type="evidence" value="ECO:0007669"/>
    <property type="project" value="TreeGrafter"/>
</dbReference>
<dbReference type="InterPro" id="IPR001054">
    <property type="entry name" value="A/G_cyclase"/>
</dbReference>
<evidence type="ECO:0000256" key="2">
    <source>
        <dbReference type="ARBA" id="ARBA00022692"/>
    </source>
</evidence>
<dbReference type="GO" id="GO:0035556">
    <property type="term" value="P:intracellular signal transduction"/>
    <property type="evidence" value="ECO:0007669"/>
    <property type="project" value="InterPro"/>
</dbReference>
<dbReference type="OrthoDB" id="1890790at2759"/>
<dbReference type="Gene3D" id="3.30.70.1230">
    <property type="entry name" value="Nucleotide cyclase"/>
    <property type="match status" value="1"/>
</dbReference>
<evidence type="ECO:0000256" key="1">
    <source>
        <dbReference type="ARBA" id="ARBA00004370"/>
    </source>
</evidence>
<dbReference type="GO" id="GO:0005886">
    <property type="term" value="C:plasma membrane"/>
    <property type="evidence" value="ECO:0007669"/>
    <property type="project" value="TreeGrafter"/>
</dbReference>
<keyword evidence="3" id="KW-0547">Nucleotide-binding</keyword>
<organism evidence="9 10">
    <name type="scientific">Ramazzottius varieornatus</name>
    <name type="common">Water bear</name>
    <name type="synonym">Tardigrade</name>
    <dbReference type="NCBI Taxonomy" id="947166"/>
    <lineage>
        <taxon>Eukaryota</taxon>
        <taxon>Metazoa</taxon>
        <taxon>Ecdysozoa</taxon>
        <taxon>Tardigrada</taxon>
        <taxon>Eutardigrada</taxon>
        <taxon>Parachela</taxon>
        <taxon>Hypsibioidea</taxon>
        <taxon>Ramazzottiidae</taxon>
        <taxon>Ramazzottius</taxon>
    </lineage>
</organism>
<dbReference type="InterPro" id="IPR029787">
    <property type="entry name" value="Nucleotide_cyclase"/>
</dbReference>
<dbReference type="Pfam" id="PF00211">
    <property type="entry name" value="Guanylate_cyc"/>
    <property type="match status" value="1"/>
</dbReference>
<protein>
    <recommendedName>
        <fullName evidence="8">Guanylate cyclase domain-containing protein</fullName>
    </recommendedName>
</protein>